<dbReference type="OrthoDB" id="790983at2"/>
<protein>
    <submittedName>
        <fullName evidence="1">RteC protein</fullName>
    </submittedName>
</protein>
<reference evidence="2" key="1">
    <citation type="submission" date="2016-10" db="EMBL/GenBank/DDBJ databases">
        <authorList>
            <person name="Varghese N."/>
            <person name="Submissions S."/>
        </authorList>
    </citation>
    <scope>NUCLEOTIDE SEQUENCE [LARGE SCALE GENOMIC DNA]</scope>
    <source>
        <strain evidence="2">DSM 23920</strain>
    </source>
</reference>
<dbReference type="STRING" id="408074.SAMN05660909_04046"/>
<name>A0A1H4F0Y3_9BACT</name>
<sequence>MTGFYTKIMEELEEEIKELTYEQGNVLASSEKAVELILHKTSELKEYVLKTGFKNVQEEIHFFKYQKPAIIAKLIYHNAIYKIEARKPYGAKPIRKYLNKELKKLKRFFDNNLDFYKYYRSNNSFLDENFFVRGKHDIKLWLDTYYFQSDQTFSTSHDYKVAKIIANDLIQVYIEGQLYSKTQDSNSASTEKLNWTGSKVAMIELIYALHYQGVFDNGNSDIRIIAQYFESAFDVELGNFYQTYLELRTRKINRTKFLDELRDGLLKKMDEQDEK</sequence>
<evidence type="ECO:0000313" key="1">
    <source>
        <dbReference type="EMBL" id="SEA90172.1"/>
    </source>
</evidence>
<dbReference type="RefSeq" id="WP_026773233.1">
    <property type="nucleotide sequence ID" value="NZ_BKAT01000020.1"/>
</dbReference>
<dbReference type="EMBL" id="FNRL01000021">
    <property type="protein sequence ID" value="SEA90172.1"/>
    <property type="molecule type" value="Genomic_DNA"/>
</dbReference>
<evidence type="ECO:0000313" key="2">
    <source>
        <dbReference type="Proteomes" id="UP000199656"/>
    </source>
</evidence>
<proteinExistence type="predicted"/>
<dbReference type="Pfam" id="PF09357">
    <property type="entry name" value="RteC"/>
    <property type="match status" value="1"/>
</dbReference>
<organism evidence="1 2">
    <name type="scientific">Chitinophaga terrae</name>
    <name type="common">ex Kim and Jung 2007</name>
    <dbReference type="NCBI Taxonomy" id="408074"/>
    <lineage>
        <taxon>Bacteria</taxon>
        <taxon>Pseudomonadati</taxon>
        <taxon>Bacteroidota</taxon>
        <taxon>Chitinophagia</taxon>
        <taxon>Chitinophagales</taxon>
        <taxon>Chitinophagaceae</taxon>
        <taxon>Chitinophaga</taxon>
    </lineage>
</organism>
<dbReference type="Proteomes" id="UP000199656">
    <property type="component" value="Unassembled WGS sequence"/>
</dbReference>
<keyword evidence="2" id="KW-1185">Reference proteome</keyword>
<accession>A0A1H4F0Y3</accession>
<dbReference type="InterPro" id="IPR018534">
    <property type="entry name" value="Tet_reg_excision_RteC"/>
</dbReference>
<gene>
    <name evidence="1" type="ORF">SAMN05660909_04046</name>
</gene>
<dbReference type="AlphaFoldDB" id="A0A1H4F0Y3"/>